<dbReference type="Gene3D" id="1.10.10.10">
    <property type="entry name" value="Winged helix-like DNA-binding domain superfamily/Winged helix DNA-binding domain"/>
    <property type="match status" value="1"/>
</dbReference>
<gene>
    <name evidence="3" type="ORF">SAMN05421858_4587</name>
</gene>
<dbReference type="InterPro" id="IPR036388">
    <property type="entry name" value="WH-like_DNA-bd_sf"/>
</dbReference>
<dbReference type="Pfam" id="PF24035">
    <property type="entry name" value="DUF7344"/>
    <property type="match status" value="1"/>
</dbReference>
<evidence type="ECO:0000259" key="2">
    <source>
        <dbReference type="Pfam" id="PF24035"/>
    </source>
</evidence>
<keyword evidence="4" id="KW-1185">Reference proteome</keyword>
<protein>
    <recommendedName>
        <fullName evidence="2">DUF7344 domain-containing protein</fullName>
    </recommendedName>
</protein>
<feature type="region of interest" description="Disordered" evidence="1">
    <location>
        <begin position="1"/>
        <end position="24"/>
    </location>
</feature>
<evidence type="ECO:0000313" key="4">
    <source>
        <dbReference type="Proteomes" id="UP000186914"/>
    </source>
</evidence>
<feature type="compositionally biased region" description="Polar residues" evidence="1">
    <location>
        <begin position="1"/>
        <end position="12"/>
    </location>
</feature>
<evidence type="ECO:0000256" key="1">
    <source>
        <dbReference type="SAM" id="MobiDB-lite"/>
    </source>
</evidence>
<organism evidence="3 4">
    <name type="scientific">Haladaptatus litoreus</name>
    <dbReference type="NCBI Taxonomy" id="553468"/>
    <lineage>
        <taxon>Archaea</taxon>
        <taxon>Methanobacteriati</taxon>
        <taxon>Methanobacteriota</taxon>
        <taxon>Stenosarchaea group</taxon>
        <taxon>Halobacteria</taxon>
        <taxon>Halobacteriales</taxon>
        <taxon>Haladaptataceae</taxon>
        <taxon>Haladaptatus</taxon>
    </lineage>
</organism>
<dbReference type="InterPro" id="IPR055768">
    <property type="entry name" value="DUF7344"/>
</dbReference>
<feature type="domain" description="DUF7344" evidence="2">
    <location>
        <begin position="32"/>
        <end position="105"/>
    </location>
</feature>
<proteinExistence type="predicted"/>
<dbReference type="AlphaFoldDB" id="A0A1N7EX11"/>
<reference evidence="4" key="1">
    <citation type="submission" date="2017-01" db="EMBL/GenBank/DDBJ databases">
        <authorList>
            <person name="Varghese N."/>
            <person name="Submissions S."/>
        </authorList>
    </citation>
    <scope>NUCLEOTIDE SEQUENCE [LARGE SCALE GENOMIC DNA]</scope>
    <source>
        <strain evidence="4">CGMCC 1.7737</strain>
    </source>
</reference>
<name>A0A1N7EX11_9EURY</name>
<sequence length="129" mass="14662">MTSDELSKSSSTTRRDGDDQGTNRVSLNTLCDLLANAHRRHILLYLSERTRTTISREQLLDHLAEVSDGSHEDTHRRLAIQLQHVHLPKLADHGMLEYNETTHSISYNANSRVEKMLDVVRGVSSTKEK</sequence>
<evidence type="ECO:0000313" key="3">
    <source>
        <dbReference type="EMBL" id="SIR92582.1"/>
    </source>
</evidence>
<dbReference type="Proteomes" id="UP000186914">
    <property type="component" value="Unassembled WGS sequence"/>
</dbReference>
<accession>A0A1N7EX11</accession>
<dbReference type="EMBL" id="FTNO01000007">
    <property type="protein sequence ID" value="SIR92582.1"/>
    <property type="molecule type" value="Genomic_DNA"/>
</dbReference>